<evidence type="ECO:0000313" key="3">
    <source>
        <dbReference type="Proteomes" id="UP000194012"/>
    </source>
</evidence>
<accession>A0A1X6YDK5</accession>
<dbReference type="Pfam" id="PF14397">
    <property type="entry name" value="ATPgrasp_ST"/>
    <property type="match status" value="1"/>
</dbReference>
<dbReference type="AlphaFoldDB" id="A0A1X6YDK5"/>
<gene>
    <name evidence="2" type="ORF">ROG8370_00538</name>
</gene>
<dbReference type="OrthoDB" id="8736147at2"/>
<dbReference type="RefSeq" id="WP_085825529.1">
    <property type="nucleotide sequence ID" value="NZ_FWFJ01000003.1"/>
</dbReference>
<keyword evidence="3" id="KW-1185">Reference proteome</keyword>
<reference evidence="3" key="1">
    <citation type="submission" date="2017-03" db="EMBL/GenBank/DDBJ databases">
        <authorList>
            <person name="Rodrigo-Torres L."/>
            <person name="Arahal R.D."/>
            <person name="Lucena T."/>
        </authorList>
    </citation>
    <scope>NUCLEOTIDE SEQUENCE [LARGE SCALE GENOMIC DNA]</scope>
    <source>
        <strain evidence="3">CECT 8370</strain>
    </source>
</reference>
<dbReference type="Proteomes" id="UP000194012">
    <property type="component" value="Unassembled WGS sequence"/>
</dbReference>
<proteinExistence type="predicted"/>
<organism evidence="2 3">
    <name type="scientific">Roseovarius gaetbuli</name>
    <dbReference type="NCBI Taxonomy" id="1356575"/>
    <lineage>
        <taxon>Bacteria</taxon>
        <taxon>Pseudomonadati</taxon>
        <taxon>Pseudomonadota</taxon>
        <taxon>Alphaproteobacteria</taxon>
        <taxon>Rhodobacterales</taxon>
        <taxon>Roseobacteraceae</taxon>
        <taxon>Roseovarius</taxon>
    </lineage>
</organism>
<feature type="domain" description="Alpha-L-glutamate ligase-related protein ATP-grasp" evidence="1">
    <location>
        <begin position="36"/>
        <end position="302"/>
    </location>
</feature>
<protein>
    <recommendedName>
        <fullName evidence="1">Alpha-L-glutamate ligase-related protein ATP-grasp domain-containing protein</fullName>
    </recommendedName>
</protein>
<evidence type="ECO:0000313" key="2">
    <source>
        <dbReference type="EMBL" id="SLN17789.1"/>
    </source>
</evidence>
<name>A0A1X6YDK5_9RHOB</name>
<dbReference type="EMBL" id="FWFJ01000003">
    <property type="protein sequence ID" value="SLN17789.1"/>
    <property type="molecule type" value="Genomic_DNA"/>
</dbReference>
<dbReference type="SUPFAM" id="SSF56059">
    <property type="entry name" value="Glutathione synthetase ATP-binding domain-like"/>
    <property type="match status" value="1"/>
</dbReference>
<dbReference type="InterPro" id="IPR039523">
    <property type="entry name" value="RimK-rel_E_lig_ATP-grasp"/>
</dbReference>
<sequence length="317" mass="35311">MRFYEYLLYELYDIKRWSMTERDEFVSAHIHWPIVNKCNDTTWWAVTEDKWLSSVFLEHHGVPTPKSMAIYDVGSRLYPDLPKLSGAAEVRAFLTACDSFPLFAKPVGGMWSAGAMRIVGCTDTHVILDGRDTVTFEVFADQVLGDQSYFFQTCLKPHAFFDGITTATVRSLNLIGKDGLSVPYTLLKLPRGANVADNFWRPGNLVCTLDPETGEILNMVANDGGKRIELDALPDGERALLGERLPCWKEVRALNERVALLHGVNRFGSTDIAITEDGPVVVEVNTGCAFELIQIATGRGLLTPDMTRFLNDCGVNI</sequence>
<evidence type="ECO:0000259" key="1">
    <source>
        <dbReference type="Pfam" id="PF14397"/>
    </source>
</evidence>
<dbReference type="Gene3D" id="3.30.470.20">
    <property type="entry name" value="ATP-grasp fold, B domain"/>
    <property type="match status" value="1"/>
</dbReference>